<evidence type="ECO:0000256" key="11">
    <source>
        <dbReference type="ARBA" id="ARBA00023145"/>
    </source>
</evidence>
<evidence type="ECO:0000256" key="17">
    <source>
        <dbReference type="PROSITE-ProRule" id="PRU00122"/>
    </source>
</evidence>
<evidence type="ECO:0000256" key="1">
    <source>
        <dbReference type="ARBA" id="ARBA00002240"/>
    </source>
</evidence>
<keyword evidence="12 17" id="KW-1015">Disulfide bond</keyword>
<dbReference type="InterPro" id="IPR049883">
    <property type="entry name" value="NOTCH1_EGF-like"/>
</dbReference>
<keyword evidence="8" id="KW-0356">Hemostasis</keyword>
<reference evidence="21 22" key="1">
    <citation type="journal article" date="2019" name="Mol. Ecol. Resour.">
        <title>Improving Illumina assemblies with Hi-C and long reads: an example with the North African dromedary.</title>
        <authorList>
            <person name="Elbers J.P."/>
            <person name="Rogers M.F."/>
            <person name="Perelman P.L."/>
            <person name="Proskuryakova A.A."/>
            <person name="Serdyukova N.A."/>
            <person name="Johnson W.E."/>
            <person name="Horin P."/>
            <person name="Corander J."/>
            <person name="Murphy D."/>
            <person name="Burger P.A."/>
        </authorList>
    </citation>
    <scope>NUCLEOTIDE SEQUENCE [LARGE SCALE GENOMIC DNA]</scope>
    <source>
        <strain evidence="21">Drom800</strain>
        <tissue evidence="21">Blood</tissue>
    </source>
</reference>
<dbReference type="PROSITE" id="PS00010">
    <property type="entry name" value="ASX_HYDROXYL"/>
    <property type="match status" value="1"/>
</dbReference>
<keyword evidence="6 16" id="KW-0245">EGF-like domain</keyword>
<comment type="caution">
    <text evidence="16">Lacks conserved residue(s) required for the propagation of feature annotation.</text>
</comment>
<dbReference type="InterPro" id="IPR001881">
    <property type="entry name" value="EGF-like_Ca-bd_dom"/>
</dbReference>
<keyword evidence="11" id="KW-0865">Zymogen</keyword>
<evidence type="ECO:0000256" key="6">
    <source>
        <dbReference type="ARBA" id="ARBA00022536"/>
    </source>
</evidence>
<evidence type="ECO:0000313" key="22">
    <source>
        <dbReference type="Proteomes" id="UP000299084"/>
    </source>
</evidence>
<protein>
    <recommendedName>
        <fullName evidence="3">Vitamin K-dependent protein S</fullName>
    </recommendedName>
</protein>
<evidence type="ECO:0000256" key="8">
    <source>
        <dbReference type="ARBA" id="ARBA00022696"/>
    </source>
</evidence>
<dbReference type="PROSITE" id="PS50026">
    <property type="entry name" value="EGF_3"/>
    <property type="match status" value="1"/>
</dbReference>
<keyword evidence="4" id="KW-0301">Gamma-carboxyglutamic acid</keyword>
<comment type="subcellular location">
    <subcellularLocation>
        <location evidence="2">Secreted</location>
    </subcellularLocation>
</comment>
<evidence type="ECO:0000256" key="13">
    <source>
        <dbReference type="ARBA" id="ARBA00023180"/>
    </source>
</evidence>
<evidence type="ECO:0000256" key="2">
    <source>
        <dbReference type="ARBA" id="ARBA00004613"/>
    </source>
</evidence>
<keyword evidence="15" id="KW-0280">Fibrinolysis</keyword>
<feature type="disulfide bond" evidence="17">
    <location>
        <begin position="434"/>
        <end position="461"/>
    </location>
</feature>
<comment type="function">
    <text evidence="1">Anticoagulant plasma protein; it is a cofactor to activated protein C in the degradation of coagulation factors Va and VIIIa. It helps to prevent coagulation and stimulating fibrinolysis.</text>
</comment>
<dbReference type="Proteomes" id="UP000299084">
    <property type="component" value="Unassembled WGS sequence"/>
</dbReference>
<dbReference type="Pfam" id="PF07645">
    <property type="entry name" value="EGF_CA"/>
    <property type="match status" value="2"/>
</dbReference>
<evidence type="ECO:0000256" key="15">
    <source>
        <dbReference type="ARBA" id="ARBA00023281"/>
    </source>
</evidence>
<dbReference type="Pfam" id="PF14670">
    <property type="entry name" value="FXa_inhibition"/>
    <property type="match status" value="1"/>
</dbReference>
<dbReference type="CDD" id="cd00054">
    <property type="entry name" value="EGF_CA"/>
    <property type="match status" value="2"/>
</dbReference>
<evidence type="ECO:0000256" key="5">
    <source>
        <dbReference type="ARBA" id="ARBA00022525"/>
    </source>
</evidence>
<evidence type="ECO:0000313" key="21">
    <source>
        <dbReference type="EMBL" id="KAB1283175.1"/>
    </source>
</evidence>
<feature type="transmembrane region" description="Helical" evidence="18">
    <location>
        <begin position="23"/>
        <end position="45"/>
    </location>
</feature>
<dbReference type="AlphaFoldDB" id="A0A5N4EIJ0"/>
<dbReference type="InterPro" id="IPR001791">
    <property type="entry name" value="Laminin_G"/>
</dbReference>
<dbReference type="PANTHER" id="PTHR24040:SF0">
    <property type="entry name" value="VITAMIN K-DEPENDENT PROTEIN S"/>
    <property type="match status" value="1"/>
</dbReference>
<name>A0A5N4EIJ0_CAMDR</name>
<dbReference type="FunFam" id="2.10.25.10:FF:000426">
    <property type="entry name" value="Vitamin K-dependent protein S"/>
    <property type="match status" value="1"/>
</dbReference>
<dbReference type="InterPro" id="IPR000742">
    <property type="entry name" value="EGF"/>
</dbReference>
<dbReference type="SMART" id="SM00282">
    <property type="entry name" value="LamG"/>
    <property type="match status" value="1"/>
</dbReference>
<keyword evidence="22" id="KW-1185">Reference proteome</keyword>
<feature type="domain" description="Laminin G" evidence="19">
    <location>
        <begin position="201"/>
        <end position="461"/>
    </location>
</feature>
<keyword evidence="7" id="KW-0165">Cleavage on pair of basic residues</keyword>
<dbReference type="GO" id="GO:0005615">
    <property type="term" value="C:extracellular space"/>
    <property type="evidence" value="ECO:0007669"/>
    <property type="project" value="TreeGrafter"/>
</dbReference>
<evidence type="ECO:0000259" key="20">
    <source>
        <dbReference type="PROSITE" id="PS50026"/>
    </source>
</evidence>
<dbReference type="FunFam" id="2.10.25.10:FF:000240">
    <property type="entry name" value="Vitamin K-dependent protein S"/>
    <property type="match status" value="1"/>
</dbReference>
<dbReference type="InterPro" id="IPR009030">
    <property type="entry name" value="Growth_fac_rcpt_cys_sf"/>
</dbReference>
<keyword evidence="5" id="KW-0964">Secreted</keyword>
<dbReference type="InterPro" id="IPR013320">
    <property type="entry name" value="ConA-like_dom_sf"/>
</dbReference>
<dbReference type="InterPro" id="IPR018097">
    <property type="entry name" value="EGF_Ca-bd_CS"/>
</dbReference>
<keyword evidence="10" id="KW-0094">Blood coagulation</keyword>
<evidence type="ECO:0000256" key="16">
    <source>
        <dbReference type="PROSITE-ProRule" id="PRU00076"/>
    </source>
</evidence>
<feature type="domain" description="EGF-like" evidence="20">
    <location>
        <begin position="103"/>
        <end position="144"/>
    </location>
</feature>
<evidence type="ECO:0000256" key="4">
    <source>
        <dbReference type="ARBA" id="ARBA00022479"/>
    </source>
</evidence>
<dbReference type="Gene3D" id="2.60.120.200">
    <property type="match status" value="2"/>
</dbReference>
<keyword evidence="18" id="KW-0472">Membrane</keyword>
<dbReference type="GO" id="GO:0007596">
    <property type="term" value="P:blood coagulation"/>
    <property type="evidence" value="ECO:0007669"/>
    <property type="project" value="UniProtKB-KW"/>
</dbReference>
<evidence type="ECO:0000256" key="12">
    <source>
        <dbReference type="ARBA" id="ARBA00023157"/>
    </source>
</evidence>
<dbReference type="PROSITE" id="PS01186">
    <property type="entry name" value="EGF_2"/>
    <property type="match status" value="2"/>
</dbReference>
<dbReference type="SMART" id="SM00179">
    <property type="entry name" value="EGF_CA"/>
    <property type="match status" value="3"/>
</dbReference>
<dbReference type="InterPro" id="IPR051145">
    <property type="entry name" value="GAS-SHBG-PROS"/>
</dbReference>
<evidence type="ECO:0000256" key="7">
    <source>
        <dbReference type="ARBA" id="ARBA00022685"/>
    </source>
</evidence>
<dbReference type="EMBL" id="JWIN03000001">
    <property type="protein sequence ID" value="KAB1283175.1"/>
    <property type="molecule type" value="Genomic_DNA"/>
</dbReference>
<dbReference type="PROSITE" id="PS50025">
    <property type="entry name" value="LAM_G_DOMAIN"/>
    <property type="match status" value="1"/>
</dbReference>
<keyword evidence="18" id="KW-1133">Transmembrane helix</keyword>
<comment type="caution">
    <text evidence="21">The sequence shown here is derived from an EMBL/GenBank/DDBJ whole genome shotgun (WGS) entry which is preliminary data.</text>
</comment>
<dbReference type="Pfam" id="PF00054">
    <property type="entry name" value="Laminin_G_1"/>
    <property type="match status" value="1"/>
</dbReference>
<evidence type="ECO:0000256" key="3">
    <source>
        <dbReference type="ARBA" id="ARBA00017875"/>
    </source>
</evidence>
<evidence type="ECO:0000256" key="18">
    <source>
        <dbReference type="SAM" id="Phobius"/>
    </source>
</evidence>
<dbReference type="GO" id="GO:0005509">
    <property type="term" value="F:calcium ion binding"/>
    <property type="evidence" value="ECO:0007669"/>
    <property type="project" value="InterPro"/>
</dbReference>
<dbReference type="PROSITE" id="PS01187">
    <property type="entry name" value="EGF_CA"/>
    <property type="match status" value="2"/>
</dbReference>
<dbReference type="PANTHER" id="PTHR24040">
    <property type="entry name" value="LAMININ G-LIKE DOMAIN-CONTAINING PROTEIN"/>
    <property type="match status" value="1"/>
</dbReference>
<dbReference type="CDD" id="cd00110">
    <property type="entry name" value="LamG"/>
    <property type="match status" value="1"/>
</dbReference>
<keyword evidence="13" id="KW-0325">Glycoprotein</keyword>
<accession>A0A5N4EIJ0</accession>
<organism evidence="21 22">
    <name type="scientific">Camelus dromedarius</name>
    <name type="common">Dromedary</name>
    <name type="synonym">Arabian camel</name>
    <dbReference type="NCBI Taxonomy" id="9838"/>
    <lineage>
        <taxon>Eukaryota</taxon>
        <taxon>Metazoa</taxon>
        <taxon>Chordata</taxon>
        <taxon>Craniata</taxon>
        <taxon>Vertebrata</taxon>
        <taxon>Euteleostomi</taxon>
        <taxon>Mammalia</taxon>
        <taxon>Eutheria</taxon>
        <taxon>Laurasiatheria</taxon>
        <taxon>Artiodactyla</taxon>
        <taxon>Tylopoda</taxon>
        <taxon>Camelidae</taxon>
        <taxon>Camelus</taxon>
    </lineage>
</organism>
<proteinExistence type="predicted"/>
<dbReference type="SUPFAM" id="SSF57184">
    <property type="entry name" value="Growth factor receptor domain"/>
    <property type="match status" value="1"/>
</dbReference>
<dbReference type="SMART" id="SM00181">
    <property type="entry name" value="EGF"/>
    <property type="match status" value="3"/>
</dbReference>
<dbReference type="GO" id="GO:0042730">
    <property type="term" value="P:fibrinolysis"/>
    <property type="evidence" value="ECO:0007669"/>
    <property type="project" value="UniProtKB-KW"/>
</dbReference>
<keyword evidence="9" id="KW-0677">Repeat</keyword>
<keyword evidence="18" id="KW-0812">Transmembrane</keyword>
<evidence type="ECO:0000256" key="9">
    <source>
        <dbReference type="ARBA" id="ARBA00022737"/>
    </source>
</evidence>
<keyword evidence="14" id="KW-0379">Hydroxylation</keyword>
<dbReference type="Gene3D" id="2.10.25.10">
    <property type="entry name" value="Laminin"/>
    <property type="match status" value="2"/>
</dbReference>
<dbReference type="FunFam" id="2.60.120.200:FF:000077">
    <property type="entry name" value="vitamin K-dependent protein S"/>
    <property type="match status" value="1"/>
</dbReference>
<evidence type="ECO:0000259" key="19">
    <source>
        <dbReference type="PROSITE" id="PS50025"/>
    </source>
</evidence>
<evidence type="ECO:0000256" key="10">
    <source>
        <dbReference type="ARBA" id="ARBA00023084"/>
    </source>
</evidence>
<sequence length="471" mass="52345">MAASLDNLCHDFRSISTSTLRRLYLFVFTGCLGSFRAGLFTAVPLSTNAYPDLRSCVNDINECKDPSNVNGGCSQICDNTLGSYYCSCKSGFVMLSNKKDCKDIDECSVKPGICGTAVCKNIPGGFECECPEGYRYDPTSKSCQDVDECSENMCTQLCVNYPGGYSCYCDGKKGFKLAQDQKSCEAVPVCLPLNLDKNYELLYLAEQFVGVVLYLKFRLPDITRFSAEFDFRTYDSEGVILYAESSDHSAWFLIALRDGKIEIQFKNEYTTKITTGGKIINNGLWNMVSVEELEHSISVKIAKEAVMNINKPGSLFKPTNGFLETKVYFAGLPRKVENALIRPDILVSVENTVIARLEALSLCSSQQFYLEIRVNRNNLEMLTELKKSSIYSEDFQGQFAILDKAMQGTLATYLGGLPDVPFSATPVNAFYNGCMEVNINGVQLDLDEAISKHNDIRAHSCPSVWKNTKNT</sequence>
<evidence type="ECO:0000256" key="14">
    <source>
        <dbReference type="ARBA" id="ARBA00023278"/>
    </source>
</evidence>
<gene>
    <name evidence="21" type="ORF">Cadr_000000943</name>
</gene>
<dbReference type="SUPFAM" id="SSF49899">
    <property type="entry name" value="Concanavalin A-like lectins/glucanases"/>
    <property type="match status" value="2"/>
</dbReference>
<dbReference type="InterPro" id="IPR000152">
    <property type="entry name" value="EGF-type_Asp/Asn_hydroxyl_site"/>
</dbReference>